<dbReference type="EMBL" id="BSXV01003336">
    <property type="protein sequence ID" value="GME98115.1"/>
    <property type="molecule type" value="Genomic_DNA"/>
</dbReference>
<sequence length="233" mass="25790">MAFSGFFKNVPGIRLQDDTDTASAPILPTTTTNGQVLNTSAMNNTPNNAESVTSSIANTFSSLNPFKSNDISLPLDQQTASDSTTPSESIFHLSTFERMVVFVITLIGSFFCAFICFTLFPILSLKPRKFALIWTLGSILFITSFGILKGFRPYVIHLISIERLAFTISFFTSILLTLLFALVWKNSLVVIVCCIVQMIASIWYTVSYFPYGRQGLSLTTNVARSQVEGWINS</sequence>
<reference evidence="1" key="1">
    <citation type="submission" date="2023-04" db="EMBL/GenBank/DDBJ databases">
        <title>Candida boidinii NBRC 1967.</title>
        <authorList>
            <person name="Ichikawa N."/>
            <person name="Sato H."/>
            <person name="Tonouchi N."/>
        </authorList>
    </citation>
    <scope>NUCLEOTIDE SEQUENCE</scope>
    <source>
        <strain evidence="1">NBRC 1967</strain>
    </source>
</reference>
<keyword evidence="2" id="KW-1185">Reference proteome</keyword>
<evidence type="ECO:0000313" key="2">
    <source>
        <dbReference type="Proteomes" id="UP001165101"/>
    </source>
</evidence>
<accession>A0ACB5TZT5</accession>
<organism evidence="1 2">
    <name type="scientific">Candida boidinii</name>
    <name type="common">Yeast</name>
    <dbReference type="NCBI Taxonomy" id="5477"/>
    <lineage>
        <taxon>Eukaryota</taxon>
        <taxon>Fungi</taxon>
        <taxon>Dikarya</taxon>
        <taxon>Ascomycota</taxon>
        <taxon>Saccharomycotina</taxon>
        <taxon>Pichiomycetes</taxon>
        <taxon>Pichiales</taxon>
        <taxon>Pichiaceae</taxon>
        <taxon>Ogataea</taxon>
        <taxon>Ogataea/Candida clade</taxon>
    </lineage>
</organism>
<dbReference type="Proteomes" id="UP001165101">
    <property type="component" value="Unassembled WGS sequence"/>
</dbReference>
<evidence type="ECO:0000313" key="1">
    <source>
        <dbReference type="EMBL" id="GME98115.1"/>
    </source>
</evidence>
<comment type="caution">
    <text evidence="1">The sequence shown here is derived from an EMBL/GenBank/DDBJ whole genome shotgun (WGS) entry which is preliminary data.</text>
</comment>
<protein>
    <submittedName>
        <fullName evidence="1">Unnamed protein product</fullName>
    </submittedName>
</protein>
<name>A0ACB5TZT5_CANBO</name>
<gene>
    <name evidence="1" type="ORF">Cboi01_000483800</name>
</gene>
<proteinExistence type="predicted"/>